<evidence type="ECO:0000313" key="2">
    <source>
        <dbReference type="Proteomes" id="UP000637578"/>
    </source>
</evidence>
<reference evidence="1" key="1">
    <citation type="journal article" date="2014" name="Int. J. Syst. Evol. Microbiol.">
        <title>Complete genome sequence of Corynebacterium casei LMG S-19264T (=DSM 44701T), isolated from a smear-ripened cheese.</title>
        <authorList>
            <consortium name="US DOE Joint Genome Institute (JGI-PGF)"/>
            <person name="Walter F."/>
            <person name="Albersmeier A."/>
            <person name="Kalinowski J."/>
            <person name="Ruckert C."/>
        </authorList>
    </citation>
    <scope>NUCLEOTIDE SEQUENCE</scope>
    <source>
        <strain evidence="1">CGMCC 4.5737</strain>
    </source>
</reference>
<keyword evidence="2" id="KW-1185">Reference proteome</keyword>
<dbReference type="RefSeq" id="WP_189061114.1">
    <property type="nucleotide sequence ID" value="NZ_BMMK01000035.1"/>
</dbReference>
<dbReference type="Proteomes" id="UP000637578">
    <property type="component" value="Unassembled WGS sequence"/>
</dbReference>
<dbReference type="EMBL" id="BMMK01000035">
    <property type="protein sequence ID" value="GGM75464.1"/>
    <property type="molecule type" value="Genomic_DNA"/>
</dbReference>
<protein>
    <submittedName>
        <fullName evidence="1">Uncharacterized protein</fullName>
    </submittedName>
</protein>
<sequence>MRPEHAIEQRLTEIRDGLVRVGTVSGTSGTHVIVAVDGANLTLPRLASYTPSTGDVVQILAVRPGAWFVLGKIA</sequence>
<accession>A0A8J3CCZ4</accession>
<evidence type="ECO:0000313" key="1">
    <source>
        <dbReference type="EMBL" id="GGM75464.1"/>
    </source>
</evidence>
<organism evidence="1 2">
    <name type="scientific">Longimycelium tulufanense</name>
    <dbReference type="NCBI Taxonomy" id="907463"/>
    <lineage>
        <taxon>Bacteria</taxon>
        <taxon>Bacillati</taxon>
        <taxon>Actinomycetota</taxon>
        <taxon>Actinomycetes</taxon>
        <taxon>Pseudonocardiales</taxon>
        <taxon>Pseudonocardiaceae</taxon>
        <taxon>Longimycelium</taxon>
    </lineage>
</organism>
<proteinExistence type="predicted"/>
<name>A0A8J3CCZ4_9PSEU</name>
<gene>
    <name evidence="1" type="ORF">GCM10012275_52670</name>
</gene>
<dbReference type="AlphaFoldDB" id="A0A8J3CCZ4"/>
<comment type="caution">
    <text evidence="1">The sequence shown here is derived from an EMBL/GenBank/DDBJ whole genome shotgun (WGS) entry which is preliminary data.</text>
</comment>
<reference evidence="1" key="2">
    <citation type="submission" date="2020-09" db="EMBL/GenBank/DDBJ databases">
        <authorList>
            <person name="Sun Q."/>
            <person name="Zhou Y."/>
        </authorList>
    </citation>
    <scope>NUCLEOTIDE SEQUENCE</scope>
    <source>
        <strain evidence="1">CGMCC 4.5737</strain>
    </source>
</reference>